<dbReference type="Proteomes" id="UP001652621">
    <property type="component" value="Unplaced"/>
</dbReference>
<dbReference type="RefSeq" id="XP_019895268.2">
    <property type="nucleotide sequence ID" value="XM_020039709.2"/>
</dbReference>
<dbReference type="VEuPathDB" id="VectorBase:MDOMA2_015206"/>
<evidence type="ECO:0000313" key="1">
    <source>
        <dbReference type="Proteomes" id="UP001652621"/>
    </source>
</evidence>
<accession>A0A9J7DJT6</accession>
<reference evidence="2" key="1">
    <citation type="submission" date="2025-08" db="UniProtKB">
        <authorList>
            <consortium name="RefSeq"/>
        </authorList>
    </citation>
    <scope>IDENTIFICATION</scope>
    <source>
        <strain evidence="2">Aabys</strain>
        <tissue evidence="2">Whole body</tissue>
    </source>
</reference>
<protein>
    <submittedName>
        <fullName evidence="2">Metacaspase-2-like</fullName>
    </submittedName>
</protein>
<evidence type="ECO:0000313" key="2">
    <source>
        <dbReference type="RefSeq" id="XP_019895268.2"/>
    </source>
</evidence>
<name>A0A9J7DJT6_MUSDO</name>
<dbReference type="GeneID" id="101897323"/>
<dbReference type="OrthoDB" id="10256849at2759"/>
<gene>
    <name evidence="2" type="primary">LOC101897323</name>
</gene>
<dbReference type="AlphaFoldDB" id="A0A9J7DJT6"/>
<organism evidence="1 2">
    <name type="scientific">Musca domestica</name>
    <name type="common">House fly</name>
    <dbReference type="NCBI Taxonomy" id="7370"/>
    <lineage>
        <taxon>Eukaryota</taxon>
        <taxon>Metazoa</taxon>
        <taxon>Ecdysozoa</taxon>
        <taxon>Arthropoda</taxon>
        <taxon>Hexapoda</taxon>
        <taxon>Insecta</taxon>
        <taxon>Pterygota</taxon>
        <taxon>Neoptera</taxon>
        <taxon>Endopterygota</taxon>
        <taxon>Diptera</taxon>
        <taxon>Brachycera</taxon>
        <taxon>Muscomorpha</taxon>
        <taxon>Muscoidea</taxon>
        <taxon>Muscidae</taxon>
        <taxon>Musca</taxon>
    </lineage>
</organism>
<sequence>MSERCNYLSAIISNIQENMEDSNTAALRRMAKGFAKIERYMHGQEPGIFELVIKWCETFLNIQDLINPHEDRLMKLYENIAITVITYIIGYLQYTTDDIADYHYNLLLILDRLLHNLPPDILAKCNNFASGTLACLWKPNAYGINYKTQLLILKTFSILMKYTERCKWEREFEAIKNKHFIINENELINLIMETQHLPLILKTQREFLNDYNCIQSYSPNVSFYCNFIAIGNDYEIFKRLNYDKFWIDLNKKSLSFEGRFKAGPNLSYQNIEGIFVIEKIEIEMEMLSVCFSDSNINSFPILTKENKLKIWLPNQEVERVRRQEVIQYYLTNEINEDIEQLDNNNNNVNNIEDNSISKNIISRSEPLSDKQDSLNGINTENFTSQGGIENIINNMSQELTVNVDIMPTIPLETMTASLIENSYISPTISSPLTTKNHKKLSKIPKTKHPLSMLCTKRKRKDESDEDYVPYKKAKKRSKNNNRKCLKTNNLLKRKSNKYAEININLSNEDQSCEPKDQVSNDITNITESLMLGNDCLIQDNEKHPQTNVTENLMQDYPWLIQDCENHFQAISNSKKGTANNVVNLKNNCLEDHLECSDFQTFRDGIERKSLHSSHNNVNKDTFLEEECSILDLLRNCRDASYEFPELPIIQNSHNLNIHMSQHNITPDVLISRADFNGHSNEVSSFEVEKYNNNNDSPHRRNNVTLLDIKNEEITENGKNNIISNSQTATSETKTQNKSYEVLNSTEMFDNNKMDIIEHNNNEYLSNKENNKPRYKNSENNKIRRSQTRAIDKANQNHRTPKKNTSHLKTKISLGNHNTHKNESEDSTIVLSDDSMDSPVAIMTSSRYLRNLRRSSMNNIDLHEINISKQISKFTSTIKRKLNLLRHSLSNNPEIDKEYVCEVTKSIVVVSKKQQKEMQSYIQDVECRKAHMEIQYQTYMQRIKHIKRFQSYAEQLLCSLQGNSYVSIALTEKCEQLVRRFKRIVYESEMKHGE</sequence>
<dbReference type="KEGG" id="mde:101897323"/>
<proteinExistence type="predicted"/>
<keyword evidence="1" id="KW-1185">Reference proteome</keyword>